<proteinExistence type="predicted"/>
<sequence>MFGATGRDMGSCRRVDWTRWDPQRPCLSWKAAEKSPAQGCKPADRYTVTEADASLTVHTGHPSPATTESRKPATDPEQCDPSSLLRPLAGSCEASASEEGGTGAVSSLGCFAAHCWRGRLDPGTSSLARGSAFPSAKPQRSSDKCLRNHEPLRLALKLGFANWFSVLSGPVAGAVGGVEEAPYCGVAGAGGPWSWQFSR</sequence>
<evidence type="ECO:0000256" key="1">
    <source>
        <dbReference type="SAM" id="MobiDB-lite"/>
    </source>
</evidence>
<evidence type="ECO:0000313" key="2">
    <source>
        <dbReference type="EMBL" id="KAH7133521.1"/>
    </source>
</evidence>
<protein>
    <submittedName>
        <fullName evidence="2">Uncharacterized protein</fullName>
    </submittedName>
</protein>
<accession>A0A9P9EAC1</accession>
<organism evidence="2 3">
    <name type="scientific">Dactylonectria macrodidyma</name>
    <dbReference type="NCBI Taxonomy" id="307937"/>
    <lineage>
        <taxon>Eukaryota</taxon>
        <taxon>Fungi</taxon>
        <taxon>Dikarya</taxon>
        <taxon>Ascomycota</taxon>
        <taxon>Pezizomycotina</taxon>
        <taxon>Sordariomycetes</taxon>
        <taxon>Hypocreomycetidae</taxon>
        <taxon>Hypocreales</taxon>
        <taxon>Nectriaceae</taxon>
        <taxon>Dactylonectria</taxon>
    </lineage>
</organism>
<dbReference type="EMBL" id="JAGMUV010000015">
    <property type="protein sequence ID" value="KAH7133521.1"/>
    <property type="molecule type" value="Genomic_DNA"/>
</dbReference>
<dbReference type="AlphaFoldDB" id="A0A9P9EAC1"/>
<keyword evidence="3" id="KW-1185">Reference proteome</keyword>
<gene>
    <name evidence="2" type="ORF">EDB81DRAFT_804228</name>
</gene>
<dbReference type="Proteomes" id="UP000738349">
    <property type="component" value="Unassembled WGS sequence"/>
</dbReference>
<evidence type="ECO:0000313" key="3">
    <source>
        <dbReference type="Proteomes" id="UP000738349"/>
    </source>
</evidence>
<comment type="caution">
    <text evidence="2">The sequence shown here is derived from an EMBL/GenBank/DDBJ whole genome shotgun (WGS) entry which is preliminary data.</text>
</comment>
<name>A0A9P9EAC1_9HYPO</name>
<feature type="region of interest" description="Disordered" evidence="1">
    <location>
        <begin position="54"/>
        <end position="83"/>
    </location>
</feature>
<reference evidence="2" key="1">
    <citation type="journal article" date="2021" name="Nat. Commun.">
        <title>Genetic determinants of endophytism in the Arabidopsis root mycobiome.</title>
        <authorList>
            <person name="Mesny F."/>
            <person name="Miyauchi S."/>
            <person name="Thiergart T."/>
            <person name="Pickel B."/>
            <person name="Atanasova L."/>
            <person name="Karlsson M."/>
            <person name="Huettel B."/>
            <person name="Barry K.W."/>
            <person name="Haridas S."/>
            <person name="Chen C."/>
            <person name="Bauer D."/>
            <person name="Andreopoulos W."/>
            <person name="Pangilinan J."/>
            <person name="LaButti K."/>
            <person name="Riley R."/>
            <person name="Lipzen A."/>
            <person name="Clum A."/>
            <person name="Drula E."/>
            <person name="Henrissat B."/>
            <person name="Kohler A."/>
            <person name="Grigoriev I.V."/>
            <person name="Martin F.M."/>
            <person name="Hacquard S."/>
        </authorList>
    </citation>
    <scope>NUCLEOTIDE SEQUENCE</scope>
    <source>
        <strain evidence="2">MPI-CAGE-AT-0147</strain>
    </source>
</reference>